<evidence type="ECO:0000313" key="2">
    <source>
        <dbReference type="Proteomes" id="UP000198896"/>
    </source>
</evidence>
<organism evidence="1 2">
    <name type="scientific">Succiniclasticum ruminis DSM 9236</name>
    <dbReference type="NCBI Taxonomy" id="1123323"/>
    <lineage>
        <taxon>Bacteria</taxon>
        <taxon>Bacillati</taxon>
        <taxon>Bacillota</taxon>
        <taxon>Negativicutes</taxon>
        <taxon>Acidaminococcales</taxon>
        <taxon>Acidaminococcaceae</taxon>
        <taxon>Succiniclasticum</taxon>
    </lineage>
</organism>
<protein>
    <submittedName>
        <fullName evidence="1">Uncharacterized protein</fullName>
    </submittedName>
</protein>
<keyword evidence="2" id="KW-1185">Reference proteome</keyword>
<dbReference type="AlphaFoldDB" id="A0A1I2CMN9"/>
<reference evidence="1 2" key="1">
    <citation type="submission" date="2016-10" db="EMBL/GenBank/DDBJ databases">
        <authorList>
            <person name="de Groot N.N."/>
        </authorList>
    </citation>
    <scope>NUCLEOTIDE SEQUENCE [LARGE SCALE GENOMIC DNA]</scope>
    <source>
        <strain evidence="1 2">DSM 9236</strain>
    </source>
</reference>
<sequence length="63" mass="7360">KAEQAKAEVARKLTETETTLKKELEITYKQHAEISGKLIKCEQALSQERKIYLMKLLELQKKK</sequence>
<dbReference type="Proteomes" id="UP000198896">
    <property type="component" value="Unassembled WGS sequence"/>
</dbReference>
<dbReference type="STRING" id="1123323.SAMN05216245_11358"/>
<proteinExistence type="predicted"/>
<dbReference type="EMBL" id="FONL01000013">
    <property type="protein sequence ID" value="SFE69494.1"/>
    <property type="molecule type" value="Genomic_DNA"/>
</dbReference>
<dbReference type="RefSeq" id="WP_177205988.1">
    <property type="nucleotide sequence ID" value="NZ_FONL01000013.1"/>
</dbReference>
<evidence type="ECO:0000313" key="1">
    <source>
        <dbReference type="EMBL" id="SFE69494.1"/>
    </source>
</evidence>
<feature type="non-terminal residue" evidence="1">
    <location>
        <position position="1"/>
    </location>
</feature>
<name>A0A1I2CMN9_9FIRM</name>
<gene>
    <name evidence="1" type="ORF">SAMN05216245_11358</name>
</gene>
<accession>A0A1I2CMN9</accession>